<accession>A0A5B8R480</accession>
<sequence length="576" mass="63772">MRTRTLISILVANALFMSGQTFAAANETPADTQKMAELKQQLADITEQLDELNSRVDKTERHTSLDRLEITGDFRTKAHSLHYRDVVWNPAIKVNFNDFGAKAMSGAFGMPNDPNSPLGQMMQANPDLAAAFQNGMLQGVMPYVLAQQHIQDIDNDIFYTTRLRLNLKAKVWDNVSFAGRLSMYKNWGDSTGVQVFDSWRSFTMDGTSSGNTSGDWLRVERAYFDWKKINGSEFYLSIGRRPSTYGPPSHYRENELRGGTPSGHLVNFNFDGATLGYNLGEITGVEGQVVRFCYGQGFESQWGNGEMFGDIVTKDTHLGGFNIDAINDGTNFLQFTLFGAKDVNDGFKGTMAFPTQLAGIFAPTMYQDMQKFDNFNFVTRVQPSGVIGDMYLGGIGFAREEANDIKWFASLGWTRAEPNGNAGMFGGMLSDAVFEAELNSTGTEIIMVPKTSDDTDTKDGYGIYVGIQIPAPYGKFGLEYNYGSKYWTPFTQAQDDPIGSKLATRGHVGEAYYIFDINPKMFIKLAGLYYDYEYTGSGTPVGAPQKIDEVLAGSAYSMLPVVDKAFDVNASLTINF</sequence>
<reference evidence="3 4" key="1">
    <citation type="journal article" date="2019" name="Ecotoxicol. Environ. Saf.">
        <title>Microbial characterization of heavy metal resistant bacterial strains isolated from an electroplating wastewater treatment plant.</title>
        <authorList>
            <person name="Cai X."/>
            <person name="Zheng X."/>
            <person name="Zhang D."/>
            <person name="Iqbal W."/>
            <person name="Liu C."/>
            <person name="Yang B."/>
            <person name="Zhao X."/>
            <person name="Lu X."/>
            <person name="Mao Y."/>
        </authorList>
    </citation>
    <scope>NUCLEOTIDE SEQUENCE [LARGE SCALE GENOMIC DNA]</scope>
    <source>
        <strain evidence="3 4">Ni1-3</strain>
    </source>
</reference>
<feature type="signal peptide" evidence="2">
    <location>
        <begin position="1"/>
        <end position="23"/>
    </location>
</feature>
<gene>
    <name evidence="3" type="ORF">D0436_19780</name>
</gene>
<dbReference type="EMBL" id="CP031775">
    <property type="protein sequence ID" value="QDZ92521.1"/>
    <property type="molecule type" value="Genomic_DNA"/>
</dbReference>
<dbReference type="Proteomes" id="UP000321124">
    <property type="component" value="Chromosome"/>
</dbReference>
<dbReference type="InterPro" id="IPR021803">
    <property type="entry name" value="DUF3373"/>
</dbReference>
<protein>
    <submittedName>
        <fullName evidence="3">DUF3373 domain-containing protein</fullName>
    </submittedName>
</protein>
<evidence type="ECO:0000256" key="1">
    <source>
        <dbReference type="SAM" id="Coils"/>
    </source>
</evidence>
<proteinExistence type="predicted"/>
<feature type="chain" id="PRO_5023023328" evidence="2">
    <location>
        <begin position="24"/>
        <end position="576"/>
    </location>
</feature>
<organism evidence="3 4">
    <name type="scientific">Shewanella decolorationis</name>
    <dbReference type="NCBI Taxonomy" id="256839"/>
    <lineage>
        <taxon>Bacteria</taxon>
        <taxon>Pseudomonadati</taxon>
        <taxon>Pseudomonadota</taxon>
        <taxon>Gammaproteobacteria</taxon>
        <taxon>Alteromonadales</taxon>
        <taxon>Shewanellaceae</taxon>
        <taxon>Shewanella</taxon>
    </lineage>
</organism>
<evidence type="ECO:0000313" key="3">
    <source>
        <dbReference type="EMBL" id="QDZ92521.1"/>
    </source>
</evidence>
<dbReference type="OrthoDB" id="6268729at2"/>
<feature type="coiled-coil region" evidence="1">
    <location>
        <begin position="35"/>
        <end position="62"/>
    </location>
</feature>
<dbReference type="KEGG" id="sdeo:D0436_19780"/>
<keyword evidence="1" id="KW-0175">Coiled coil</keyword>
<evidence type="ECO:0000256" key="2">
    <source>
        <dbReference type="SAM" id="SignalP"/>
    </source>
</evidence>
<dbReference type="AlphaFoldDB" id="A0A5B8R480"/>
<dbReference type="Pfam" id="PF11853">
    <property type="entry name" value="DUF3373"/>
    <property type="match status" value="1"/>
</dbReference>
<name>A0A5B8R480_9GAMM</name>
<keyword evidence="2" id="KW-0732">Signal</keyword>
<dbReference type="RefSeq" id="WP_023266903.1">
    <property type="nucleotide sequence ID" value="NZ_BSOL01000019.1"/>
</dbReference>
<evidence type="ECO:0000313" key="4">
    <source>
        <dbReference type="Proteomes" id="UP000321124"/>
    </source>
</evidence>